<evidence type="ECO:0000313" key="1">
    <source>
        <dbReference type="EMBL" id="ANT40980.1"/>
    </source>
</evidence>
<protein>
    <submittedName>
        <fullName evidence="1">Uncharacterized protein</fullName>
    </submittedName>
</protein>
<gene>
    <name evidence="1" type="ORF">SANTOR1_0005</name>
</gene>
<keyword evidence="2" id="KW-1185">Reference proteome</keyword>
<dbReference type="RefSeq" id="YP_009284712.1">
    <property type="nucleotide sequence ID" value="NC_031051.1"/>
</dbReference>
<dbReference type="GeneID" id="29061053"/>
<dbReference type="OrthoDB" id="28995at10239"/>
<dbReference type="EMBL" id="KX284704">
    <property type="protein sequence ID" value="ANT40980.1"/>
    <property type="molecule type" value="Genomic_DNA"/>
</dbReference>
<reference evidence="1 2" key="1">
    <citation type="submission" date="2016-05" db="EMBL/GenBank/DDBJ databases">
        <title>Draft genome sequence of an Enterococcus faecalis siphovirus isolated from raw domestic sewage.</title>
        <authorList>
            <person name="Santiago-Rodriguez T.M."/>
            <person name="Ly M."/>
            <person name="Pride D.T."/>
            <person name="Toranzos G.A."/>
        </authorList>
    </citation>
    <scope>NUCLEOTIDE SEQUENCE [LARGE SCALE GENOMIC DNA]</scope>
</reference>
<dbReference type="KEGG" id="vg:29061053"/>
<evidence type="ECO:0000313" key="2">
    <source>
        <dbReference type="Proteomes" id="UP000202831"/>
    </source>
</evidence>
<name>A0A1B1P9Z3_9CAUD</name>
<proteinExistence type="predicted"/>
<organism evidence="1 2">
    <name type="scientific">Enterococcus phage SANTOR1</name>
    <dbReference type="NCBI Taxonomy" id="1871692"/>
    <lineage>
        <taxon>Viruses</taxon>
        <taxon>Duplodnaviria</taxon>
        <taxon>Heunggongvirae</taxon>
        <taxon>Uroviricota</taxon>
        <taxon>Caudoviricetes</taxon>
        <taxon>Efquatrovirus</taxon>
        <taxon>Efquatrovirus SANTOR1</taxon>
    </lineage>
</organism>
<sequence>MLLQINKVVKELTEGEPCRPLVDYVEGITHTQQFTDGIKCFKKDGTQILVIQNNQLEVEVENLDNYEGFKIYGVYLLNDEGKTLRKLA</sequence>
<dbReference type="Proteomes" id="UP000202831">
    <property type="component" value="Segment"/>
</dbReference>
<accession>A0A1B1P9Z3</accession>